<dbReference type="AlphaFoldDB" id="A0A382XCI7"/>
<dbReference type="InterPro" id="IPR045085">
    <property type="entry name" value="HLD_clamp_pol_III_gamma_tau"/>
</dbReference>
<evidence type="ECO:0000313" key="10">
    <source>
        <dbReference type="EMBL" id="SVD68058.1"/>
    </source>
</evidence>
<feature type="non-terminal residue" evidence="10">
    <location>
        <position position="1"/>
    </location>
</feature>
<keyword evidence="3" id="KW-0479">Metal-binding</keyword>
<dbReference type="InterPro" id="IPR012763">
    <property type="entry name" value="DNA_pol_III_sug/sutau_N"/>
</dbReference>
<dbReference type="Gene3D" id="3.40.50.300">
    <property type="entry name" value="P-loop containing nucleotide triphosphate hydrolases"/>
    <property type="match status" value="1"/>
</dbReference>
<proteinExistence type="inferred from homology"/>
<evidence type="ECO:0000259" key="9">
    <source>
        <dbReference type="SMART" id="SM00382"/>
    </source>
</evidence>
<keyword evidence="7" id="KW-0239">DNA-directed DNA polymerase</keyword>
<dbReference type="InterPro" id="IPR003593">
    <property type="entry name" value="AAA+_ATPase"/>
</dbReference>
<evidence type="ECO:0000256" key="2">
    <source>
        <dbReference type="ARBA" id="ARBA00012417"/>
    </source>
</evidence>
<dbReference type="SMART" id="SM00382">
    <property type="entry name" value="AAA"/>
    <property type="match status" value="1"/>
</dbReference>
<evidence type="ECO:0000256" key="4">
    <source>
        <dbReference type="ARBA" id="ARBA00022741"/>
    </source>
</evidence>
<dbReference type="GO" id="GO:0009360">
    <property type="term" value="C:DNA polymerase III complex"/>
    <property type="evidence" value="ECO:0007669"/>
    <property type="project" value="InterPro"/>
</dbReference>
<comment type="catalytic activity">
    <reaction evidence="8">
        <text>DNA(n) + a 2'-deoxyribonucleoside 5'-triphosphate = DNA(n+1) + diphosphate</text>
        <dbReference type="Rhea" id="RHEA:22508"/>
        <dbReference type="Rhea" id="RHEA-COMP:17339"/>
        <dbReference type="Rhea" id="RHEA-COMP:17340"/>
        <dbReference type="ChEBI" id="CHEBI:33019"/>
        <dbReference type="ChEBI" id="CHEBI:61560"/>
        <dbReference type="ChEBI" id="CHEBI:173112"/>
        <dbReference type="EC" id="2.7.7.7"/>
    </reaction>
</comment>
<dbReference type="GO" id="GO:0003887">
    <property type="term" value="F:DNA-directed DNA polymerase activity"/>
    <property type="evidence" value="ECO:0007669"/>
    <property type="project" value="UniProtKB-KW"/>
</dbReference>
<comment type="similarity">
    <text evidence="1">Belongs to the DnaX/STICHEL family.</text>
</comment>
<protein>
    <recommendedName>
        <fullName evidence="2">DNA-directed DNA polymerase</fullName>
        <ecNumber evidence="2">2.7.7.7</ecNumber>
    </recommendedName>
</protein>
<dbReference type="PANTHER" id="PTHR11669:SF0">
    <property type="entry name" value="PROTEIN STICHEL-LIKE 2"/>
    <property type="match status" value="1"/>
</dbReference>
<sequence length="271" mass="30873">KKFSHAYLFTGPRGVGKTTTARIMAKALNVDIDKIGEPNLESEISKLIDESKFLDLIEIDAASNRRIDDIRSLLDNIQFMPSMGKYKVYIIDEVHMLTNEAFNALLKTLEEPPPQIVMILATTEYQKLPETIISRCQRFDFRYVPNLEIVNRLKVIAKAEKINCEDNILWFIAMNSYGSLRDACNLLEQLSIAFDEITIEKARTLFGIIDENISIELINFVLNNQSEKLIKSLDELKSKGIDFQNLSKIIMETLRAGLFISQGLNTIQGYS</sequence>
<feature type="non-terminal residue" evidence="10">
    <location>
        <position position="271"/>
    </location>
</feature>
<dbReference type="Gene3D" id="1.10.8.60">
    <property type="match status" value="1"/>
</dbReference>
<dbReference type="CDD" id="cd00009">
    <property type="entry name" value="AAA"/>
    <property type="match status" value="1"/>
</dbReference>
<evidence type="ECO:0000256" key="1">
    <source>
        <dbReference type="ARBA" id="ARBA00006360"/>
    </source>
</evidence>
<organism evidence="10">
    <name type="scientific">marine metagenome</name>
    <dbReference type="NCBI Taxonomy" id="408172"/>
    <lineage>
        <taxon>unclassified sequences</taxon>
        <taxon>metagenomes</taxon>
        <taxon>ecological metagenomes</taxon>
    </lineage>
</organism>
<dbReference type="PRINTS" id="PR00300">
    <property type="entry name" value="CLPPROTEASEA"/>
</dbReference>
<evidence type="ECO:0000256" key="3">
    <source>
        <dbReference type="ARBA" id="ARBA00022723"/>
    </source>
</evidence>
<feature type="domain" description="AAA+ ATPase" evidence="9">
    <location>
        <begin position="3"/>
        <end position="145"/>
    </location>
</feature>
<evidence type="ECO:0000256" key="8">
    <source>
        <dbReference type="ARBA" id="ARBA00049244"/>
    </source>
</evidence>
<keyword evidence="4" id="KW-0547">Nucleotide-binding</keyword>
<dbReference type="EC" id="2.7.7.7" evidence="2"/>
<dbReference type="SUPFAM" id="SSF52540">
    <property type="entry name" value="P-loop containing nucleoside triphosphate hydrolases"/>
    <property type="match status" value="1"/>
</dbReference>
<keyword evidence="7" id="KW-0548">Nucleotidyltransferase</keyword>
<keyword evidence="7" id="KW-0808">Transferase</keyword>
<evidence type="ECO:0000256" key="6">
    <source>
        <dbReference type="ARBA" id="ARBA00022840"/>
    </source>
</evidence>
<accession>A0A382XCI7</accession>
<dbReference type="InterPro" id="IPR027417">
    <property type="entry name" value="P-loop_NTPase"/>
</dbReference>
<dbReference type="GO" id="GO:0005524">
    <property type="term" value="F:ATP binding"/>
    <property type="evidence" value="ECO:0007669"/>
    <property type="project" value="UniProtKB-KW"/>
</dbReference>
<name>A0A382XCI7_9ZZZZ</name>
<dbReference type="PANTHER" id="PTHR11669">
    <property type="entry name" value="REPLICATION FACTOR C / DNA POLYMERASE III GAMMA-TAU SUBUNIT"/>
    <property type="match status" value="1"/>
</dbReference>
<gene>
    <name evidence="10" type="ORF">METZ01_LOCUS420912</name>
</gene>
<dbReference type="GO" id="GO:0046872">
    <property type="term" value="F:metal ion binding"/>
    <property type="evidence" value="ECO:0007669"/>
    <property type="project" value="UniProtKB-KW"/>
</dbReference>
<dbReference type="InterPro" id="IPR050238">
    <property type="entry name" value="DNA_Rep/Repair_Clamp_Loader"/>
</dbReference>
<dbReference type="GO" id="GO:0006261">
    <property type="term" value="P:DNA-templated DNA replication"/>
    <property type="evidence" value="ECO:0007669"/>
    <property type="project" value="TreeGrafter"/>
</dbReference>
<dbReference type="Pfam" id="PF22608">
    <property type="entry name" value="DNAX_ATPase_lid"/>
    <property type="match status" value="1"/>
</dbReference>
<dbReference type="NCBIfam" id="TIGR02397">
    <property type="entry name" value="dnaX_nterm"/>
    <property type="match status" value="1"/>
</dbReference>
<evidence type="ECO:0000256" key="7">
    <source>
        <dbReference type="ARBA" id="ARBA00022932"/>
    </source>
</evidence>
<dbReference type="Pfam" id="PF13177">
    <property type="entry name" value="DNA_pol3_delta2"/>
    <property type="match status" value="1"/>
</dbReference>
<evidence type="ECO:0000256" key="5">
    <source>
        <dbReference type="ARBA" id="ARBA00022833"/>
    </source>
</evidence>
<dbReference type="EMBL" id="UINC01166223">
    <property type="protein sequence ID" value="SVD68058.1"/>
    <property type="molecule type" value="Genomic_DNA"/>
</dbReference>
<keyword evidence="6" id="KW-0067">ATP-binding</keyword>
<keyword evidence="5" id="KW-0862">Zinc</keyword>
<dbReference type="InterPro" id="IPR001270">
    <property type="entry name" value="ClpA/B"/>
</dbReference>
<reference evidence="10" key="1">
    <citation type="submission" date="2018-05" db="EMBL/GenBank/DDBJ databases">
        <authorList>
            <person name="Lanie J.A."/>
            <person name="Ng W.-L."/>
            <person name="Kazmierczak K.M."/>
            <person name="Andrzejewski T.M."/>
            <person name="Davidsen T.M."/>
            <person name="Wayne K.J."/>
            <person name="Tettelin H."/>
            <person name="Glass J.I."/>
            <person name="Rusch D."/>
            <person name="Podicherti R."/>
            <person name="Tsui H.-C.T."/>
            <person name="Winkler M.E."/>
        </authorList>
    </citation>
    <scope>NUCLEOTIDE SEQUENCE</scope>
</reference>